<evidence type="ECO:0000313" key="2">
    <source>
        <dbReference type="EMBL" id="SOQ35152.1"/>
    </source>
</evidence>
<dbReference type="AlphaFoldDB" id="A0A2H1V463"/>
<feature type="compositionally biased region" description="Polar residues" evidence="1">
    <location>
        <begin position="144"/>
        <end position="158"/>
    </location>
</feature>
<organism evidence="2">
    <name type="scientific">Spodoptera frugiperda</name>
    <name type="common">Fall armyworm</name>
    <dbReference type="NCBI Taxonomy" id="7108"/>
    <lineage>
        <taxon>Eukaryota</taxon>
        <taxon>Metazoa</taxon>
        <taxon>Ecdysozoa</taxon>
        <taxon>Arthropoda</taxon>
        <taxon>Hexapoda</taxon>
        <taxon>Insecta</taxon>
        <taxon>Pterygota</taxon>
        <taxon>Neoptera</taxon>
        <taxon>Endopterygota</taxon>
        <taxon>Lepidoptera</taxon>
        <taxon>Glossata</taxon>
        <taxon>Ditrysia</taxon>
        <taxon>Noctuoidea</taxon>
        <taxon>Noctuidae</taxon>
        <taxon>Amphipyrinae</taxon>
        <taxon>Spodoptera</taxon>
    </lineage>
</organism>
<feature type="region of interest" description="Disordered" evidence="1">
    <location>
        <begin position="142"/>
        <end position="167"/>
    </location>
</feature>
<name>A0A2H1V463_SPOFR</name>
<gene>
    <name evidence="2" type="ORF">SFRICE_018816</name>
</gene>
<sequence>MVSPALGEARRSVRLLLTKNHPVLSPAFRAGAPVNPLGSPQLRIRHQPYLAPSVVGENHPMTFLVLSEARGIVRLLLTKNHPVPTTAFQGGPSNILLCRRCIYKYTHDTQTRNNCGSHKGLLKAEIEFATRCAAAGCTATAPTVQSSGENHPMTSLTRTKQEGLDSN</sequence>
<dbReference type="EMBL" id="ODYU01000416">
    <property type="protein sequence ID" value="SOQ35152.1"/>
    <property type="molecule type" value="Genomic_DNA"/>
</dbReference>
<accession>A0A2H1V463</accession>
<reference evidence="2" key="1">
    <citation type="submission" date="2016-07" db="EMBL/GenBank/DDBJ databases">
        <authorList>
            <person name="Bretaudeau A."/>
        </authorList>
    </citation>
    <scope>NUCLEOTIDE SEQUENCE</scope>
    <source>
        <strain evidence="2">Rice</strain>
        <tissue evidence="2">Whole body</tissue>
    </source>
</reference>
<protein>
    <submittedName>
        <fullName evidence="2">SFRICE_018816</fullName>
    </submittedName>
</protein>
<proteinExistence type="predicted"/>
<evidence type="ECO:0000256" key="1">
    <source>
        <dbReference type="SAM" id="MobiDB-lite"/>
    </source>
</evidence>